<accession>A0A383S2N8</accession>
<dbReference type="InterPro" id="IPR051313">
    <property type="entry name" value="Bact_iron-sidero_bind"/>
</dbReference>
<evidence type="ECO:0000256" key="1">
    <source>
        <dbReference type="ARBA" id="ARBA00004196"/>
    </source>
</evidence>
<dbReference type="InterPro" id="IPR002491">
    <property type="entry name" value="ABC_transptr_periplasmic_BD"/>
</dbReference>
<name>A0A383S2N8_9ACTN</name>
<protein>
    <submittedName>
        <fullName evidence="6">FatB</fullName>
    </submittedName>
</protein>
<feature type="compositionally biased region" description="Gly residues" evidence="5">
    <location>
        <begin position="207"/>
        <end position="221"/>
    </location>
</feature>
<evidence type="ECO:0000256" key="4">
    <source>
        <dbReference type="ARBA" id="ARBA00022729"/>
    </source>
</evidence>
<organism evidence="6 7">
    <name type="scientific">Propionibacterium australiense</name>
    <dbReference type="NCBI Taxonomy" id="119981"/>
    <lineage>
        <taxon>Bacteria</taxon>
        <taxon>Bacillati</taxon>
        <taxon>Actinomycetota</taxon>
        <taxon>Actinomycetes</taxon>
        <taxon>Propionibacteriales</taxon>
        <taxon>Propionibacteriaceae</taxon>
        <taxon>Propionibacterium</taxon>
    </lineage>
</organism>
<evidence type="ECO:0000313" key="6">
    <source>
        <dbReference type="EMBL" id="SYZ32288.1"/>
    </source>
</evidence>
<evidence type="ECO:0000256" key="3">
    <source>
        <dbReference type="ARBA" id="ARBA00022448"/>
    </source>
</evidence>
<dbReference type="PANTHER" id="PTHR30532">
    <property type="entry name" value="IRON III DICITRATE-BINDING PERIPLASMIC PROTEIN"/>
    <property type="match status" value="1"/>
</dbReference>
<dbReference type="PANTHER" id="PTHR30532:SF28">
    <property type="entry name" value="PETROBACTIN-BINDING PROTEIN YCLQ"/>
    <property type="match status" value="1"/>
</dbReference>
<dbReference type="PROSITE" id="PS50983">
    <property type="entry name" value="FE_B12_PBP"/>
    <property type="match status" value="1"/>
</dbReference>
<proteinExistence type="inferred from homology"/>
<dbReference type="GO" id="GO:1901678">
    <property type="term" value="P:iron coordination entity transport"/>
    <property type="evidence" value="ECO:0007669"/>
    <property type="project" value="UniProtKB-ARBA"/>
</dbReference>
<evidence type="ECO:0000256" key="5">
    <source>
        <dbReference type="SAM" id="MobiDB-lite"/>
    </source>
</evidence>
<comment type="similarity">
    <text evidence="2">Belongs to the bacterial solute-binding protein 8 family.</text>
</comment>
<evidence type="ECO:0000256" key="2">
    <source>
        <dbReference type="ARBA" id="ARBA00008814"/>
    </source>
</evidence>
<comment type="subcellular location">
    <subcellularLocation>
        <location evidence="1">Cell envelope</location>
    </subcellularLocation>
</comment>
<reference evidence="7" key="1">
    <citation type="submission" date="2018-08" db="EMBL/GenBank/DDBJ databases">
        <authorList>
            <person name="Hornung B."/>
        </authorList>
    </citation>
    <scope>NUCLEOTIDE SEQUENCE [LARGE SCALE GENOMIC DNA]</scope>
</reference>
<sequence length="396" mass="40001">MTFTSVNLDRSRSMENTMAVSRRLLLAGAGAAAGAAALSACSSSDSSDTASSSAAGSAAGSYPVTVVHAQGELTLDAKPEKVVVFDLGVLDSMVALGIDGAVAGVPQNQNTYPDELSKFESDTYTNVGSLFEPDVEAIAELGPDLVIVANRSASSYEALAESFPTIDASAVTTESSGAPASGGPSASDQASAGQSASEERSSDQGQRRGGGGRGGGEGGGRNSSVEMTASLKNLATILGTAFGVQSEGQAKVDEFTSAAAEIKSLASGKGTGLALLTNGDAVSALGAGSRLDVIFNEFGVTPAVEDVEAQTHGEAISFEFIAEANPDMLFVLDRATTIGQEGQSAQELLDNDLVNGTNAGKNGKIFYLSGASWYIVGAGLNNSLSQAAEIKADLEK</sequence>
<feature type="region of interest" description="Disordered" evidence="5">
    <location>
        <begin position="171"/>
        <end position="224"/>
    </location>
</feature>
<keyword evidence="3" id="KW-0813">Transport</keyword>
<feature type="compositionally biased region" description="Low complexity" evidence="5">
    <location>
        <begin position="175"/>
        <end position="196"/>
    </location>
</feature>
<feature type="compositionally biased region" description="Basic and acidic residues" evidence="5">
    <location>
        <begin position="197"/>
        <end position="206"/>
    </location>
</feature>
<gene>
    <name evidence="6" type="ORF">PROPAUS_0163</name>
</gene>
<dbReference type="SUPFAM" id="SSF53807">
    <property type="entry name" value="Helical backbone' metal receptor"/>
    <property type="match status" value="1"/>
</dbReference>
<dbReference type="EMBL" id="UNQJ01000001">
    <property type="protein sequence ID" value="SYZ32288.1"/>
    <property type="molecule type" value="Genomic_DNA"/>
</dbReference>
<dbReference type="Proteomes" id="UP000263928">
    <property type="component" value="Unassembled WGS sequence"/>
</dbReference>
<evidence type="ECO:0000313" key="7">
    <source>
        <dbReference type="Proteomes" id="UP000263928"/>
    </source>
</evidence>
<dbReference type="InterPro" id="IPR033870">
    <property type="entry name" value="FatB"/>
</dbReference>
<dbReference type="InterPro" id="IPR006311">
    <property type="entry name" value="TAT_signal"/>
</dbReference>
<dbReference type="CDD" id="cd01140">
    <property type="entry name" value="FatB"/>
    <property type="match status" value="1"/>
</dbReference>
<dbReference type="GO" id="GO:0030288">
    <property type="term" value="C:outer membrane-bounded periplasmic space"/>
    <property type="evidence" value="ECO:0007669"/>
    <property type="project" value="TreeGrafter"/>
</dbReference>
<dbReference type="Pfam" id="PF01497">
    <property type="entry name" value="Peripla_BP_2"/>
    <property type="match status" value="1"/>
</dbReference>
<keyword evidence="7" id="KW-1185">Reference proteome</keyword>
<keyword evidence="4" id="KW-0732">Signal</keyword>
<dbReference type="PROSITE" id="PS51318">
    <property type="entry name" value="TAT"/>
    <property type="match status" value="1"/>
</dbReference>
<dbReference type="AlphaFoldDB" id="A0A383S2N8"/>
<dbReference type="Gene3D" id="3.40.50.1980">
    <property type="entry name" value="Nitrogenase molybdenum iron protein domain"/>
    <property type="match status" value="2"/>
</dbReference>